<dbReference type="InterPro" id="IPR044870">
    <property type="entry name" value="BMC_CP"/>
</dbReference>
<proteinExistence type="predicted"/>
<name>A0A1X7BPF3_9RHOB</name>
<dbReference type="GO" id="GO:0031469">
    <property type="term" value="C:bacterial microcompartment"/>
    <property type="evidence" value="ECO:0007669"/>
    <property type="project" value="UniProtKB-UniRule"/>
</dbReference>
<feature type="domain" description="BMC circularly permuted" evidence="1">
    <location>
        <begin position="7"/>
        <end position="108"/>
    </location>
</feature>
<dbReference type="AlphaFoldDB" id="A0A1X7BPF3"/>
<dbReference type="Proteomes" id="UP000193224">
    <property type="component" value="Unassembled WGS sequence"/>
</dbReference>
<reference evidence="2 3" key="1">
    <citation type="submission" date="2017-03" db="EMBL/GenBank/DDBJ databases">
        <authorList>
            <person name="Afonso C.L."/>
            <person name="Miller P.J."/>
            <person name="Scott M.A."/>
            <person name="Spackman E."/>
            <person name="Goraichik I."/>
            <person name="Dimitrov K.M."/>
            <person name="Suarez D.L."/>
            <person name="Swayne D.E."/>
        </authorList>
    </citation>
    <scope>NUCLEOTIDE SEQUENCE [LARGE SCALE GENOMIC DNA]</scope>
    <source>
        <strain evidence="2 3">CECT 7745</strain>
    </source>
</reference>
<gene>
    <name evidence="2" type="ORF">ROA7745_01288</name>
</gene>
<sequence>MTELRVYLPINDLQPQFAAYLATPLRARGYPPYEGQNSLIIEVAPALSIHRIADLALKESPDMEPGILFTERQFGLLELHSDDPDELDKAGKAILKGIGARPADQLAPTVLFHDIIDDLSDQHAIILNRSRDASILVPGVSLLIYEMAPALFACVAANEAERAAPGAVINDVQMMGASGRIFMSGTHSQMEQARDAITKTLEAVKGRKG</sequence>
<dbReference type="RefSeq" id="WP_085799417.1">
    <property type="nucleotide sequence ID" value="NZ_FWXB01000003.1"/>
</dbReference>
<dbReference type="PROSITE" id="PS51931">
    <property type="entry name" value="BMC_CP"/>
    <property type="match status" value="1"/>
</dbReference>
<organism evidence="2 3">
    <name type="scientific">Roseovarius aestuarii</name>
    <dbReference type="NCBI Taxonomy" id="475083"/>
    <lineage>
        <taxon>Bacteria</taxon>
        <taxon>Pseudomonadati</taxon>
        <taxon>Pseudomonadota</taxon>
        <taxon>Alphaproteobacteria</taxon>
        <taxon>Rhodobacterales</taxon>
        <taxon>Roseobacteraceae</taxon>
        <taxon>Roseovarius</taxon>
    </lineage>
</organism>
<dbReference type="CDD" id="cd07052">
    <property type="entry name" value="BMC_like_1_repeat2"/>
    <property type="match status" value="1"/>
</dbReference>
<protein>
    <recommendedName>
        <fullName evidence="1">BMC circularly permuted domain-containing protein</fullName>
    </recommendedName>
</protein>
<evidence type="ECO:0000313" key="2">
    <source>
        <dbReference type="EMBL" id="SMC11475.1"/>
    </source>
</evidence>
<evidence type="ECO:0000259" key="1">
    <source>
        <dbReference type="PROSITE" id="PS51931"/>
    </source>
</evidence>
<keyword evidence="3" id="KW-1185">Reference proteome</keyword>
<accession>A0A1X7BPF3</accession>
<dbReference type="Gene3D" id="3.30.70.1710">
    <property type="match status" value="2"/>
</dbReference>
<dbReference type="EMBL" id="FWXB01000003">
    <property type="protein sequence ID" value="SMC11475.1"/>
    <property type="molecule type" value="Genomic_DNA"/>
</dbReference>
<dbReference type="InterPro" id="IPR037233">
    <property type="entry name" value="CcmK-like_sf"/>
</dbReference>
<dbReference type="OrthoDB" id="5800762at2"/>
<evidence type="ECO:0000313" key="3">
    <source>
        <dbReference type="Proteomes" id="UP000193224"/>
    </source>
</evidence>